<name>A0A1F8DPE2_9BACT</name>
<comment type="caution">
    <text evidence="1">The sequence shown here is derived from an EMBL/GenBank/DDBJ whole genome shotgun (WGS) entry which is preliminary data.</text>
</comment>
<dbReference type="EMBL" id="MGIP01000026">
    <property type="protein sequence ID" value="OGM90276.1"/>
    <property type="molecule type" value="Genomic_DNA"/>
</dbReference>
<organism evidence="1 2">
    <name type="scientific">Candidatus Wolfebacteria bacterium RIFCSPHIGHO2_01_FULL_48_22</name>
    <dbReference type="NCBI Taxonomy" id="1802555"/>
    <lineage>
        <taxon>Bacteria</taxon>
        <taxon>Candidatus Wolfeibacteriota</taxon>
    </lineage>
</organism>
<reference evidence="1 2" key="1">
    <citation type="journal article" date="2016" name="Nat. Commun.">
        <title>Thousands of microbial genomes shed light on interconnected biogeochemical processes in an aquifer system.</title>
        <authorList>
            <person name="Anantharaman K."/>
            <person name="Brown C.T."/>
            <person name="Hug L.A."/>
            <person name="Sharon I."/>
            <person name="Castelle C.J."/>
            <person name="Probst A.J."/>
            <person name="Thomas B.C."/>
            <person name="Singh A."/>
            <person name="Wilkins M.J."/>
            <person name="Karaoz U."/>
            <person name="Brodie E.L."/>
            <person name="Williams K.H."/>
            <person name="Hubbard S.S."/>
            <person name="Banfield J.F."/>
        </authorList>
    </citation>
    <scope>NUCLEOTIDE SEQUENCE [LARGE SCALE GENOMIC DNA]</scope>
</reference>
<proteinExistence type="predicted"/>
<sequence>MSGGSQIDLFKCTSLEILNKQVEDLFKEAGDPNPTSVKIEMNKGIIKTGESHENIKWFYGIDYYIPVLA</sequence>
<evidence type="ECO:0000313" key="2">
    <source>
        <dbReference type="Proteomes" id="UP000177029"/>
    </source>
</evidence>
<gene>
    <name evidence="1" type="ORF">A2755_03740</name>
</gene>
<accession>A0A1F8DPE2</accession>
<dbReference type="Proteomes" id="UP000177029">
    <property type="component" value="Unassembled WGS sequence"/>
</dbReference>
<evidence type="ECO:0000313" key="1">
    <source>
        <dbReference type="EMBL" id="OGM90276.1"/>
    </source>
</evidence>
<protein>
    <submittedName>
        <fullName evidence="1">Uncharacterized protein</fullName>
    </submittedName>
</protein>
<dbReference type="AlphaFoldDB" id="A0A1F8DPE2"/>